<dbReference type="RefSeq" id="WP_012845229.1">
    <property type="nucleotide sequence ID" value="NC_013501.1"/>
</dbReference>
<evidence type="ECO:0000256" key="2">
    <source>
        <dbReference type="ARBA" id="ARBA00022670"/>
    </source>
</evidence>
<evidence type="ECO:0000259" key="7">
    <source>
        <dbReference type="Pfam" id="PF01435"/>
    </source>
</evidence>
<dbReference type="GO" id="GO:0051603">
    <property type="term" value="P:proteolysis involved in protein catabolic process"/>
    <property type="evidence" value="ECO:0007669"/>
    <property type="project" value="TreeGrafter"/>
</dbReference>
<gene>
    <name evidence="8" type="ordered locus">Rmar_2749</name>
</gene>
<evidence type="ECO:0000256" key="3">
    <source>
        <dbReference type="ARBA" id="ARBA00022723"/>
    </source>
</evidence>
<feature type="domain" description="Peptidase M48" evidence="7">
    <location>
        <begin position="89"/>
        <end position="259"/>
    </location>
</feature>
<comment type="cofactor">
    <cofactor evidence="1">
        <name>Zn(2+)</name>
        <dbReference type="ChEBI" id="CHEBI:29105"/>
    </cofactor>
</comment>
<keyword evidence="3" id="KW-0479">Metal-binding</keyword>
<evidence type="ECO:0000256" key="6">
    <source>
        <dbReference type="ARBA" id="ARBA00023049"/>
    </source>
</evidence>
<keyword evidence="4" id="KW-0378">Hydrolase</keyword>
<keyword evidence="5" id="KW-0862">Zinc</keyword>
<dbReference type="Proteomes" id="UP000002221">
    <property type="component" value="Chromosome"/>
</dbReference>
<evidence type="ECO:0000256" key="4">
    <source>
        <dbReference type="ARBA" id="ARBA00022801"/>
    </source>
</evidence>
<dbReference type="Gene3D" id="3.30.2010.10">
    <property type="entry name" value="Metalloproteases ('zincins'), catalytic domain"/>
    <property type="match status" value="1"/>
</dbReference>
<evidence type="ECO:0000313" key="9">
    <source>
        <dbReference type="Proteomes" id="UP000002221"/>
    </source>
</evidence>
<dbReference type="AlphaFoldDB" id="D0MGQ6"/>
<dbReference type="GO" id="GO:0046872">
    <property type="term" value="F:metal ion binding"/>
    <property type="evidence" value="ECO:0007669"/>
    <property type="project" value="UniProtKB-KW"/>
</dbReference>
<dbReference type="GO" id="GO:0016020">
    <property type="term" value="C:membrane"/>
    <property type="evidence" value="ECO:0007669"/>
    <property type="project" value="TreeGrafter"/>
</dbReference>
<evidence type="ECO:0000313" key="8">
    <source>
        <dbReference type="EMBL" id="ACY49619.1"/>
    </source>
</evidence>
<organism evidence="8 9">
    <name type="scientific">Rhodothermus marinus (strain ATCC 43812 / DSM 4252 / R-10)</name>
    <name type="common">Rhodothermus obamensis</name>
    <dbReference type="NCBI Taxonomy" id="518766"/>
    <lineage>
        <taxon>Bacteria</taxon>
        <taxon>Pseudomonadati</taxon>
        <taxon>Rhodothermota</taxon>
        <taxon>Rhodothermia</taxon>
        <taxon>Rhodothermales</taxon>
        <taxon>Rhodothermaceae</taxon>
        <taxon>Rhodothermus</taxon>
    </lineage>
</organism>
<keyword evidence="2" id="KW-0645">Protease</keyword>
<protein>
    <submittedName>
        <fullName evidence="8">Peptidase M48 Ste24p</fullName>
    </submittedName>
</protein>
<dbReference type="eggNOG" id="COG4784">
    <property type="taxonomic scope" value="Bacteria"/>
</dbReference>
<dbReference type="PANTHER" id="PTHR22726">
    <property type="entry name" value="METALLOENDOPEPTIDASE OMA1"/>
    <property type="match status" value="1"/>
</dbReference>
<dbReference type="InterPro" id="IPR001915">
    <property type="entry name" value="Peptidase_M48"/>
</dbReference>
<dbReference type="EMBL" id="CP001807">
    <property type="protein sequence ID" value="ACY49619.1"/>
    <property type="molecule type" value="Genomic_DNA"/>
</dbReference>
<accession>D0MGQ6</accession>
<keyword evidence="6" id="KW-0482">Metalloprotease</keyword>
<dbReference type="CDD" id="cd07333">
    <property type="entry name" value="M48C_bepA_like"/>
    <property type="match status" value="1"/>
</dbReference>
<dbReference type="HOGENOM" id="CLU_029002_5_1_10"/>
<dbReference type="Gene3D" id="3.40.1000.10">
    <property type="entry name" value="Mog1/PsbP, alpha/beta/alpha sandwich"/>
    <property type="match status" value="1"/>
</dbReference>
<dbReference type="Pfam" id="PF01435">
    <property type="entry name" value="Peptidase_M48"/>
    <property type="match status" value="1"/>
</dbReference>
<proteinExistence type="predicted"/>
<name>D0MGQ6_RHOM4</name>
<dbReference type="InterPro" id="IPR051156">
    <property type="entry name" value="Mito/Outer_Membr_Metalloprot"/>
</dbReference>
<dbReference type="PANTHER" id="PTHR22726:SF1">
    <property type="entry name" value="METALLOENDOPEPTIDASE OMA1, MITOCHONDRIAL"/>
    <property type="match status" value="1"/>
</dbReference>
<keyword evidence="9" id="KW-1185">Reference proteome</keyword>
<dbReference type="GO" id="GO:0004222">
    <property type="term" value="F:metalloendopeptidase activity"/>
    <property type="evidence" value="ECO:0007669"/>
    <property type="project" value="InterPro"/>
</dbReference>
<dbReference type="OrthoDB" id="9810445at2"/>
<dbReference type="KEGG" id="rmr:Rmar_2749"/>
<evidence type="ECO:0000256" key="5">
    <source>
        <dbReference type="ARBA" id="ARBA00022833"/>
    </source>
</evidence>
<sequence>MRRARVYLVVFSVLVLFAEGCAVSTNPVSGRRRLYGYSWAEERRIGQEADRQIVAQYGLYDDPALAAYVDSLGQVILAHSHLRRSDTPKEFRETPFVFRVLDSPVVNAFALPGGYVYVTRGLLAHLNNEAQLAVVLGHEIGHVAARHASQRAFELQLGQVALLGGAVLGQEVLGLPGGDVLQLGGTVAQLLFLKYSRDDERESDRLGVEYAVRAGYDAAEAAAFFRSLKRLSEQSGASLPSFLSTHPDPGEREQTIRELAARWMQEVGLATRENQVVYYARIEGIVLGEDPRQGYVADGAFYHPTLRFWFPVPADFQVINQPSQVLLVEAEQQAVLVLTLASESSAAEAARAWAAQEGLTVLDRGSERVNGLPAVYVVAEGQTSEGQTVRVLRYFIEHEGRVYSLAGYTLAAQYARYRPVFLQVMRGFAPLRDPARLNVQPVVLAIRPAERTAPFRALLPALPEAFTPEAVAIMNQVELDAVVQAGTPLKLPQR</sequence>
<evidence type="ECO:0000256" key="1">
    <source>
        <dbReference type="ARBA" id="ARBA00001947"/>
    </source>
</evidence>
<dbReference type="STRING" id="518766.Rmar_2749"/>
<reference evidence="8 9" key="1">
    <citation type="journal article" date="2009" name="Stand. Genomic Sci.">
        <title>Complete genome sequence of Rhodothermus marinus type strain (R-10).</title>
        <authorList>
            <person name="Nolan M."/>
            <person name="Tindall B.J."/>
            <person name="Pomrenke H."/>
            <person name="Lapidus A."/>
            <person name="Copeland A."/>
            <person name="Glavina Del Rio T."/>
            <person name="Lucas S."/>
            <person name="Chen F."/>
            <person name="Tice H."/>
            <person name="Cheng J.F."/>
            <person name="Saunders E."/>
            <person name="Han C."/>
            <person name="Bruce D."/>
            <person name="Goodwin L."/>
            <person name="Chain P."/>
            <person name="Pitluck S."/>
            <person name="Ovchinikova G."/>
            <person name="Pati A."/>
            <person name="Ivanova N."/>
            <person name="Mavromatis K."/>
            <person name="Chen A."/>
            <person name="Palaniappan K."/>
            <person name="Land M."/>
            <person name="Hauser L."/>
            <person name="Chang Y.J."/>
            <person name="Jeffries C.D."/>
            <person name="Brettin T."/>
            <person name="Goker M."/>
            <person name="Bristow J."/>
            <person name="Eisen J.A."/>
            <person name="Markowitz V."/>
            <person name="Hugenholtz P."/>
            <person name="Kyrpides N.C."/>
            <person name="Klenk H.P."/>
            <person name="Detter J.C."/>
        </authorList>
    </citation>
    <scope>NUCLEOTIDE SEQUENCE [LARGE SCALE GENOMIC DNA]</scope>
    <source>
        <strain evidence="9">ATCC 43812 / DSM 4252 / R-10</strain>
    </source>
</reference>